<dbReference type="InterPro" id="IPR044925">
    <property type="entry name" value="His-Me_finger_sf"/>
</dbReference>
<comment type="caution">
    <text evidence="2">The sequence shown here is derived from an EMBL/GenBank/DDBJ whole genome shotgun (WGS) entry which is preliminary data.</text>
</comment>
<evidence type="ECO:0000259" key="1">
    <source>
        <dbReference type="Pfam" id="PF13392"/>
    </source>
</evidence>
<name>A0A0F9VWM5_9ZZZZ</name>
<dbReference type="Pfam" id="PF13392">
    <property type="entry name" value="HNH_3"/>
    <property type="match status" value="1"/>
</dbReference>
<protein>
    <recommendedName>
        <fullName evidence="1">HNH nuclease domain-containing protein</fullName>
    </recommendedName>
</protein>
<gene>
    <name evidence="2" type="ORF">LCGC14_0355930</name>
</gene>
<dbReference type="AlphaFoldDB" id="A0A0F9VWM5"/>
<sequence length="115" mass="13856">MIEIPLSNRDFPALVSDCDADLVSRYTWYAKKSRHGWYVCTTIRIGKRRDNKRLTVRLHRLIMQCPDDMTVDHLNYNHWDNTRENLEVVTGLENNRRQHLYNQEDMMKRIHGEPE</sequence>
<dbReference type="SUPFAM" id="SSF54060">
    <property type="entry name" value="His-Me finger endonucleases"/>
    <property type="match status" value="1"/>
</dbReference>
<dbReference type="Gene3D" id="3.90.75.20">
    <property type="match status" value="1"/>
</dbReference>
<proteinExistence type="predicted"/>
<evidence type="ECO:0000313" key="2">
    <source>
        <dbReference type="EMBL" id="KKN77856.1"/>
    </source>
</evidence>
<reference evidence="2" key="1">
    <citation type="journal article" date="2015" name="Nature">
        <title>Complex archaea that bridge the gap between prokaryotes and eukaryotes.</title>
        <authorList>
            <person name="Spang A."/>
            <person name="Saw J.H."/>
            <person name="Jorgensen S.L."/>
            <person name="Zaremba-Niedzwiedzka K."/>
            <person name="Martijn J."/>
            <person name="Lind A.E."/>
            <person name="van Eijk R."/>
            <person name="Schleper C."/>
            <person name="Guy L."/>
            <person name="Ettema T.J."/>
        </authorList>
    </citation>
    <scope>NUCLEOTIDE SEQUENCE</scope>
</reference>
<dbReference type="InterPro" id="IPR003615">
    <property type="entry name" value="HNH_nuc"/>
</dbReference>
<feature type="domain" description="HNH nuclease" evidence="1">
    <location>
        <begin position="65"/>
        <end position="96"/>
    </location>
</feature>
<dbReference type="EMBL" id="LAZR01000272">
    <property type="protein sequence ID" value="KKN77856.1"/>
    <property type="molecule type" value="Genomic_DNA"/>
</dbReference>
<accession>A0A0F9VWM5</accession>
<organism evidence="2">
    <name type="scientific">marine sediment metagenome</name>
    <dbReference type="NCBI Taxonomy" id="412755"/>
    <lineage>
        <taxon>unclassified sequences</taxon>
        <taxon>metagenomes</taxon>
        <taxon>ecological metagenomes</taxon>
    </lineage>
</organism>